<protein>
    <submittedName>
        <fullName evidence="1">Uncharacterized protein</fullName>
    </submittedName>
</protein>
<sequence length="210" mass="23916">MVIKSKAKIAGTAVINCHTNHPQLAGLQKCLFTPFLKDPRLQEGENTYGKDIYTHPKKKGSQDIPCVTLAETRNRNCDEEGSIAVERKNRKPTRRNLCNVAPIGPNNLLRPVIPVTLLYVSRLHYITKAEGIAEYLRTKTNFSLRVARLESCHDVNFNSFVVRVPTEHLTTFLKEELWPKGMVFRRFKGRLPDTTPRHTSPTKCVISYLC</sequence>
<reference evidence="1" key="1">
    <citation type="submission" date="2021-12" db="EMBL/GenBank/DDBJ databases">
        <authorList>
            <person name="King R."/>
        </authorList>
    </citation>
    <scope>NUCLEOTIDE SEQUENCE</scope>
</reference>
<accession>A0ABN8AXR7</accession>
<proteinExistence type="predicted"/>
<evidence type="ECO:0000313" key="2">
    <source>
        <dbReference type="Proteomes" id="UP001153292"/>
    </source>
</evidence>
<dbReference type="Proteomes" id="UP001153292">
    <property type="component" value="Chromosome 15"/>
</dbReference>
<gene>
    <name evidence="1" type="ORF">CHILSU_LOCUS3071</name>
</gene>
<evidence type="ECO:0000313" key="1">
    <source>
        <dbReference type="EMBL" id="CAH0399900.1"/>
    </source>
</evidence>
<dbReference type="EMBL" id="OU963908">
    <property type="protein sequence ID" value="CAH0399900.1"/>
    <property type="molecule type" value="Genomic_DNA"/>
</dbReference>
<keyword evidence="2" id="KW-1185">Reference proteome</keyword>
<name>A0ABN8AXR7_CHISP</name>
<organism evidence="1 2">
    <name type="scientific">Chilo suppressalis</name>
    <name type="common">Asiatic rice borer moth</name>
    <dbReference type="NCBI Taxonomy" id="168631"/>
    <lineage>
        <taxon>Eukaryota</taxon>
        <taxon>Metazoa</taxon>
        <taxon>Ecdysozoa</taxon>
        <taxon>Arthropoda</taxon>
        <taxon>Hexapoda</taxon>
        <taxon>Insecta</taxon>
        <taxon>Pterygota</taxon>
        <taxon>Neoptera</taxon>
        <taxon>Endopterygota</taxon>
        <taxon>Lepidoptera</taxon>
        <taxon>Glossata</taxon>
        <taxon>Ditrysia</taxon>
        <taxon>Pyraloidea</taxon>
        <taxon>Crambidae</taxon>
        <taxon>Crambinae</taxon>
        <taxon>Chilo</taxon>
    </lineage>
</organism>